<accession>A0ABV7HH68</accession>
<evidence type="ECO:0000313" key="3">
    <source>
        <dbReference type="Proteomes" id="UP001595476"/>
    </source>
</evidence>
<feature type="transmembrane region" description="Helical" evidence="1">
    <location>
        <begin position="44"/>
        <end position="75"/>
    </location>
</feature>
<sequence length="100" mass="11451">MTLTWTIVGSIITFVVFTLSIPMIGLAAAGIGMSRQGNSPEKKFLLPFYLSNTIFIVACLAPLWTIAFAWVFYLFDFSAYWYWWFLAPYPTYVIGLMLQD</sequence>
<organism evidence="2 3">
    <name type="scientific">Litoribrevibacter euphylliae</name>
    <dbReference type="NCBI Taxonomy" id="1834034"/>
    <lineage>
        <taxon>Bacteria</taxon>
        <taxon>Pseudomonadati</taxon>
        <taxon>Pseudomonadota</taxon>
        <taxon>Gammaproteobacteria</taxon>
        <taxon>Oceanospirillales</taxon>
        <taxon>Oceanospirillaceae</taxon>
        <taxon>Litoribrevibacter</taxon>
    </lineage>
</organism>
<keyword evidence="3" id="KW-1185">Reference proteome</keyword>
<dbReference type="Proteomes" id="UP001595476">
    <property type="component" value="Unassembled WGS sequence"/>
</dbReference>
<name>A0ABV7HH68_9GAMM</name>
<keyword evidence="1" id="KW-1133">Transmembrane helix</keyword>
<proteinExistence type="predicted"/>
<feature type="transmembrane region" description="Helical" evidence="1">
    <location>
        <begin position="6"/>
        <end position="32"/>
    </location>
</feature>
<dbReference type="EMBL" id="JBHRSZ010000002">
    <property type="protein sequence ID" value="MFC3150702.1"/>
    <property type="molecule type" value="Genomic_DNA"/>
</dbReference>
<keyword evidence="1" id="KW-0472">Membrane</keyword>
<protein>
    <submittedName>
        <fullName evidence="2">Uncharacterized protein</fullName>
    </submittedName>
</protein>
<comment type="caution">
    <text evidence="2">The sequence shown here is derived from an EMBL/GenBank/DDBJ whole genome shotgun (WGS) entry which is preliminary data.</text>
</comment>
<dbReference type="RefSeq" id="WP_386717988.1">
    <property type="nucleotide sequence ID" value="NZ_JBHRSZ010000002.1"/>
</dbReference>
<gene>
    <name evidence="2" type="ORF">ACFOEK_06670</name>
</gene>
<feature type="transmembrane region" description="Helical" evidence="1">
    <location>
        <begin position="81"/>
        <end position="98"/>
    </location>
</feature>
<evidence type="ECO:0000313" key="2">
    <source>
        <dbReference type="EMBL" id="MFC3150702.1"/>
    </source>
</evidence>
<reference evidence="3" key="1">
    <citation type="journal article" date="2019" name="Int. J. Syst. Evol. Microbiol.">
        <title>The Global Catalogue of Microorganisms (GCM) 10K type strain sequencing project: providing services to taxonomists for standard genome sequencing and annotation.</title>
        <authorList>
            <consortium name="The Broad Institute Genomics Platform"/>
            <consortium name="The Broad Institute Genome Sequencing Center for Infectious Disease"/>
            <person name="Wu L."/>
            <person name="Ma J."/>
        </authorList>
    </citation>
    <scope>NUCLEOTIDE SEQUENCE [LARGE SCALE GENOMIC DNA]</scope>
    <source>
        <strain evidence="3">KCTC 52438</strain>
    </source>
</reference>
<keyword evidence="1" id="KW-0812">Transmembrane</keyword>
<evidence type="ECO:0000256" key="1">
    <source>
        <dbReference type="SAM" id="Phobius"/>
    </source>
</evidence>